<dbReference type="InterPro" id="IPR036291">
    <property type="entry name" value="NAD(P)-bd_dom_sf"/>
</dbReference>
<evidence type="ECO:0000256" key="8">
    <source>
        <dbReference type="ARBA" id="ARBA00023299"/>
    </source>
</evidence>
<keyword evidence="8" id="KW-0718">Serine biosynthesis</keyword>
<evidence type="ECO:0000256" key="5">
    <source>
        <dbReference type="ARBA" id="ARBA00022605"/>
    </source>
</evidence>
<dbReference type="AlphaFoldDB" id="A0A381N0M0"/>
<dbReference type="NCBIfam" id="TIGR01327">
    <property type="entry name" value="PGDH"/>
    <property type="match status" value="1"/>
</dbReference>
<dbReference type="InterPro" id="IPR006236">
    <property type="entry name" value="PGDH"/>
</dbReference>
<dbReference type="GO" id="GO:0006564">
    <property type="term" value="P:L-serine biosynthetic process"/>
    <property type="evidence" value="ECO:0007669"/>
    <property type="project" value="UniProtKB-KW"/>
</dbReference>
<dbReference type="PANTHER" id="PTHR42789:SF1">
    <property type="entry name" value="D-ISOMER SPECIFIC 2-HYDROXYACID DEHYDROGENASE FAMILY PROTEIN (AFU_ORTHOLOGUE AFUA_6G10090)"/>
    <property type="match status" value="1"/>
</dbReference>
<dbReference type="CDD" id="cd04902">
    <property type="entry name" value="ACT_3PGDH-xct"/>
    <property type="match status" value="1"/>
</dbReference>
<dbReference type="PROSITE" id="PS51671">
    <property type="entry name" value="ACT"/>
    <property type="match status" value="1"/>
</dbReference>
<organism evidence="11">
    <name type="scientific">marine metagenome</name>
    <dbReference type="NCBI Taxonomy" id="408172"/>
    <lineage>
        <taxon>unclassified sequences</taxon>
        <taxon>metagenomes</taxon>
        <taxon>ecological metagenomes</taxon>
    </lineage>
</organism>
<dbReference type="InterPro" id="IPR002912">
    <property type="entry name" value="ACT_dom"/>
</dbReference>
<keyword evidence="5" id="KW-0028">Amino-acid biosynthesis</keyword>
<proteinExistence type="inferred from homology"/>
<evidence type="ECO:0000256" key="1">
    <source>
        <dbReference type="ARBA" id="ARBA00005216"/>
    </source>
</evidence>
<dbReference type="Gene3D" id="3.40.50.720">
    <property type="entry name" value="NAD(P)-binding Rossmann-like Domain"/>
    <property type="match status" value="2"/>
</dbReference>
<dbReference type="FunFam" id="3.40.50.720:FF:000021">
    <property type="entry name" value="D-3-phosphoglycerate dehydrogenase"/>
    <property type="match status" value="1"/>
</dbReference>
<dbReference type="UniPathway" id="UPA00135">
    <property type="reaction ID" value="UER00196"/>
</dbReference>
<gene>
    <name evidence="11" type="ORF">METZ01_LOCUS975</name>
</gene>
<sequence>MYKILVTGSIHQIGLEKLRKEKDIEIQYAPDLPLTEIFKIIAPFHCILTRSETPISKELIDKAPKLKVIARAAVGIGNIDVKYATEKGILVINTPGKNTNSAAELTIGLLLSAMRKIIPAHIHMSELKWDRHSFTGTELLGKTIGIIGLGNVGHRVARYAKAFDMEVLAFDPYIAEEVFERHNAKKCSWNELLSSADVISLHVPKTEETTGMIGAEEFSKMKSGVVILNSARGGVIQEKSLLKELNSGKVAAAGIDTWEDEPPSVNPFRELPQVVMSPHVGASTTEAQIRIAESIANQTPRALRGEVVEYPVNMPSVQVLGSGPVSSYASLAEKLGVFTSQYVEFTPTHLEIKYRGKLAKEDATLLRLCFLKGLLQSHKNYVSYVNADQQAENVGLHIEESEDAGFTDYESALKCTLSGEGRDFSIGGVVFSGPHPRITLINSFVCEFEAEGTIMATTNKDRPGMVGILGACLGENGVNIDQFQLSRNTRGGEAMSLIRVDDELPDAVVEEIRNKEGITSVIKIVL</sequence>
<dbReference type="EMBL" id="UINC01000053">
    <property type="protein sequence ID" value="SUZ48121.1"/>
    <property type="molecule type" value="Genomic_DNA"/>
</dbReference>
<dbReference type="Pfam" id="PF00389">
    <property type="entry name" value="2-Hacid_dh"/>
    <property type="match status" value="1"/>
</dbReference>
<dbReference type="InterPro" id="IPR050857">
    <property type="entry name" value="D-2-hydroxyacid_DH"/>
</dbReference>
<dbReference type="EC" id="1.1.1.95" evidence="3"/>
<dbReference type="Pfam" id="PF02826">
    <property type="entry name" value="2-Hacid_dh_C"/>
    <property type="match status" value="1"/>
</dbReference>
<evidence type="ECO:0000256" key="9">
    <source>
        <dbReference type="ARBA" id="ARBA00048731"/>
    </source>
</evidence>
<comment type="pathway">
    <text evidence="1">Amino-acid biosynthesis; L-serine biosynthesis; L-serine from 3-phospho-D-glycerate: step 1/3.</text>
</comment>
<keyword evidence="6" id="KW-0560">Oxidoreductase</keyword>
<dbReference type="CDD" id="cd12173">
    <property type="entry name" value="PGDH_4"/>
    <property type="match status" value="1"/>
</dbReference>
<dbReference type="InterPro" id="IPR006139">
    <property type="entry name" value="D-isomer_2_OHA_DH_cat_dom"/>
</dbReference>
<evidence type="ECO:0000256" key="6">
    <source>
        <dbReference type="ARBA" id="ARBA00023002"/>
    </source>
</evidence>
<dbReference type="InterPro" id="IPR045626">
    <property type="entry name" value="PGDH_ASB_dom"/>
</dbReference>
<comment type="similarity">
    <text evidence="2">Belongs to the D-isomer specific 2-hydroxyacid dehydrogenase family.</text>
</comment>
<dbReference type="Gene3D" id="3.30.1330.90">
    <property type="entry name" value="D-3-phosphoglycerate dehydrogenase, domain 3"/>
    <property type="match status" value="1"/>
</dbReference>
<dbReference type="PROSITE" id="PS00670">
    <property type="entry name" value="D_2_HYDROXYACID_DH_2"/>
    <property type="match status" value="1"/>
</dbReference>
<evidence type="ECO:0000313" key="11">
    <source>
        <dbReference type="EMBL" id="SUZ48121.1"/>
    </source>
</evidence>
<dbReference type="InterPro" id="IPR029752">
    <property type="entry name" value="D-isomer_DH_CS1"/>
</dbReference>
<feature type="domain" description="ACT" evidence="10">
    <location>
        <begin position="454"/>
        <end position="526"/>
    </location>
</feature>
<dbReference type="InterPro" id="IPR006140">
    <property type="entry name" value="D-isomer_DH_NAD-bd"/>
</dbReference>
<dbReference type="InterPro" id="IPR029009">
    <property type="entry name" value="ASB_dom_sf"/>
</dbReference>
<dbReference type="SUPFAM" id="SSF52283">
    <property type="entry name" value="Formate/glycerate dehydrogenase catalytic domain-like"/>
    <property type="match status" value="1"/>
</dbReference>
<dbReference type="Gene3D" id="3.30.70.260">
    <property type="match status" value="1"/>
</dbReference>
<evidence type="ECO:0000256" key="4">
    <source>
        <dbReference type="ARBA" id="ARBA00021582"/>
    </source>
</evidence>
<dbReference type="GO" id="GO:0004617">
    <property type="term" value="F:phosphoglycerate dehydrogenase activity"/>
    <property type="evidence" value="ECO:0007669"/>
    <property type="project" value="UniProtKB-EC"/>
</dbReference>
<dbReference type="PROSITE" id="PS00065">
    <property type="entry name" value="D_2_HYDROXYACID_DH_1"/>
    <property type="match status" value="1"/>
</dbReference>
<dbReference type="InterPro" id="IPR029753">
    <property type="entry name" value="D-isomer_DH_CS"/>
</dbReference>
<dbReference type="PANTHER" id="PTHR42789">
    <property type="entry name" value="D-ISOMER SPECIFIC 2-HYDROXYACID DEHYDROGENASE FAMILY PROTEIN (AFU_ORTHOLOGUE AFUA_6G10090)"/>
    <property type="match status" value="1"/>
</dbReference>
<comment type="catalytic activity">
    <reaction evidence="9">
        <text>(2R)-3-phosphoglycerate + NAD(+) = 3-phosphooxypyruvate + NADH + H(+)</text>
        <dbReference type="Rhea" id="RHEA:12641"/>
        <dbReference type="ChEBI" id="CHEBI:15378"/>
        <dbReference type="ChEBI" id="CHEBI:18110"/>
        <dbReference type="ChEBI" id="CHEBI:57540"/>
        <dbReference type="ChEBI" id="CHEBI:57945"/>
        <dbReference type="ChEBI" id="CHEBI:58272"/>
        <dbReference type="EC" id="1.1.1.95"/>
    </reaction>
</comment>
<reference evidence="11" key="1">
    <citation type="submission" date="2018-05" db="EMBL/GenBank/DDBJ databases">
        <authorList>
            <person name="Lanie J.A."/>
            <person name="Ng W.-L."/>
            <person name="Kazmierczak K.M."/>
            <person name="Andrzejewski T.M."/>
            <person name="Davidsen T.M."/>
            <person name="Wayne K.J."/>
            <person name="Tettelin H."/>
            <person name="Glass J.I."/>
            <person name="Rusch D."/>
            <person name="Podicherti R."/>
            <person name="Tsui H.-C.T."/>
            <person name="Winkler M.E."/>
        </authorList>
    </citation>
    <scope>NUCLEOTIDE SEQUENCE</scope>
</reference>
<evidence type="ECO:0000256" key="2">
    <source>
        <dbReference type="ARBA" id="ARBA00005854"/>
    </source>
</evidence>
<evidence type="ECO:0000259" key="10">
    <source>
        <dbReference type="PROSITE" id="PS51671"/>
    </source>
</evidence>
<dbReference type="SUPFAM" id="SSF143548">
    <property type="entry name" value="Serine metabolism enzymes domain"/>
    <property type="match status" value="1"/>
</dbReference>
<keyword evidence="7" id="KW-0520">NAD</keyword>
<dbReference type="SUPFAM" id="SSF51735">
    <property type="entry name" value="NAD(P)-binding Rossmann-fold domains"/>
    <property type="match status" value="1"/>
</dbReference>
<evidence type="ECO:0000256" key="3">
    <source>
        <dbReference type="ARBA" id="ARBA00013143"/>
    </source>
</evidence>
<name>A0A381N0M0_9ZZZZ</name>
<accession>A0A381N0M0</accession>
<dbReference type="Pfam" id="PF19304">
    <property type="entry name" value="PGDH_inter"/>
    <property type="match status" value="1"/>
</dbReference>
<dbReference type="SUPFAM" id="SSF55021">
    <property type="entry name" value="ACT-like"/>
    <property type="match status" value="1"/>
</dbReference>
<protein>
    <recommendedName>
        <fullName evidence="4">D-3-phosphoglycerate dehydrogenase</fullName>
        <ecNumber evidence="3">1.1.1.95</ecNumber>
    </recommendedName>
</protein>
<evidence type="ECO:0000256" key="7">
    <source>
        <dbReference type="ARBA" id="ARBA00023027"/>
    </source>
</evidence>
<dbReference type="GO" id="GO:0051287">
    <property type="term" value="F:NAD binding"/>
    <property type="evidence" value="ECO:0007669"/>
    <property type="project" value="InterPro"/>
</dbReference>
<dbReference type="InterPro" id="IPR045865">
    <property type="entry name" value="ACT-like_dom_sf"/>
</dbReference>